<dbReference type="Pfam" id="PF08516">
    <property type="entry name" value="ADAM_CR"/>
    <property type="match status" value="1"/>
</dbReference>
<dbReference type="InterPro" id="IPR036436">
    <property type="entry name" value="Disintegrin_dom_sf"/>
</dbReference>
<proteinExistence type="predicted"/>
<dbReference type="FunFam" id="4.10.70.10:FF:000001">
    <property type="entry name" value="Disintegrin and metalloproteinase domain-containing protein 22"/>
    <property type="match status" value="1"/>
</dbReference>
<dbReference type="STRING" id="307972.A0A2G8KFX5"/>
<keyword evidence="1 2" id="KW-1015">Disulfide bond</keyword>
<evidence type="ECO:0000256" key="2">
    <source>
        <dbReference type="PROSITE-ProRule" id="PRU00068"/>
    </source>
</evidence>
<accession>A0A2G8KFX5</accession>
<dbReference type="InterPro" id="IPR024079">
    <property type="entry name" value="MetalloPept_cat_dom_sf"/>
</dbReference>
<dbReference type="Gene3D" id="3.40.390.10">
    <property type="entry name" value="Collagenase (Catalytic Domain)"/>
    <property type="match status" value="1"/>
</dbReference>
<feature type="binding site" evidence="3">
    <location>
        <position position="287"/>
    </location>
    <ligand>
        <name>Zn(2+)</name>
        <dbReference type="ChEBI" id="CHEBI:29105"/>
        <note>catalytic</note>
    </ligand>
</feature>
<evidence type="ECO:0000313" key="6">
    <source>
        <dbReference type="EMBL" id="PIK46903.1"/>
    </source>
</evidence>
<dbReference type="SMART" id="SM00050">
    <property type="entry name" value="DISIN"/>
    <property type="match status" value="1"/>
</dbReference>
<dbReference type="PROSITE" id="PS00427">
    <property type="entry name" value="DISINTEGRIN_1"/>
    <property type="match status" value="1"/>
</dbReference>
<dbReference type="EMBL" id="MRZV01000614">
    <property type="protein sequence ID" value="PIK46903.1"/>
    <property type="molecule type" value="Genomic_DNA"/>
</dbReference>
<dbReference type="SMART" id="SM00608">
    <property type="entry name" value="ACR"/>
    <property type="match status" value="1"/>
</dbReference>
<dbReference type="PROSITE" id="PS50214">
    <property type="entry name" value="DISINTEGRIN_2"/>
    <property type="match status" value="1"/>
</dbReference>
<dbReference type="CDD" id="cd04269">
    <property type="entry name" value="ZnMc_adamalysin_II_like"/>
    <property type="match status" value="1"/>
</dbReference>
<evidence type="ECO:0000259" key="5">
    <source>
        <dbReference type="PROSITE" id="PS50215"/>
    </source>
</evidence>
<comment type="caution">
    <text evidence="3">Lacks conserved residue(s) required for the propagation of feature annotation.</text>
</comment>
<dbReference type="GO" id="GO:0006508">
    <property type="term" value="P:proteolysis"/>
    <property type="evidence" value="ECO:0007669"/>
    <property type="project" value="InterPro"/>
</dbReference>
<dbReference type="Pfam" id="PF00200">
    <property type="entry name" value="Disintegrin"/>
    <property type="match status" value="1"/>
</dbReference>
<keyword evidence="3" id="KW-0862">Zinc</keyword>
<feature type="binding site" evidence="3">
    <location>
        <position position="297"/>
    </location>
    <ligand>
        <name>Zn(2+)</name>
        <dbReference type="ChEBI" id="CHEBI:29105"/>
        <note>catalytic</note>
    </ligand>
</feature>
<keyword evidence="3" id="KW-0479">Metal-binding</keyword>
<dbReference type="InterPro" id="IPR001590">
    <property type="entry name" value="Peptidase_M12B"/>
</dbReference>
<dbReference type="SUPFAM" id="SSF55486">
    <property type="entry name" value="Metalloproteases ('zincins'), catalytic domain"/>
    <property type="match status" value="1"/>
</dbReference>
<gene>
    <name evidence="6" type="ORF">BSL78_16229</name>
</gene>
<protein>
    <submittedName>
        <fullName evidence="6">Putative ADAM isoform X1</fullName>
    </submittedName>
</protein>
<dbReference type="InterPro" id="IPR001762">
    <property type="entry name" value="Disintegrin_dom"/>
</dbReference>
<dbReference type="Gene3D" id="4.10.70.10">
    <property type="entry name" value="Disintegrin domain"/>
    <property type="match status" value="1"/>
</dbReference>
<dbReference type="InterPro" id="IPR034027">
    <property type="entry name" value="Reprolysin_adamalysin"/>
</dbReference>
<evidence type="ECO:0000256" key="1">
    <source>
        <dbReference type="ARBA" id="ARBA00023157"/>
    </source>
</evidence>
<feature type="domain" description="Peptidase M12B" evidence="5">
    <location>
        <begin position="153"/>
        <end position="350"/>
    </location>
</feature>
<feature type="binding site" evidence="3">
    <location>
        <position position="291"/>
    </location>
    <ligand>
        <name>Zn(2+)</name>
        <dbReference type="ChEBI" id="CHEBI:29105"/>
        <note>catalytic</note>
    </ligand>
</feature>
<feature type="non-terminal residue" evidence="6">
    <location>
        <position position="1"/>
    </location>
</feature>
<dbReference type="Pfam" id="PF01421">
    <property type="entry name" value="Reprolysin"/>
    <property type="match status" value="1"/>
</dbReference>
<comment type="caution">
    <text evidence="6">The sequence shown here is derived from an EMBL/GenBank/DDBJ whole genome shotgun (WGS) entry which is preliminary data.</text>
</comment>
<dbReference type="SUPFAM" id="SSF57552">
    <property type="entry name" value="Blood coagulation inhibitor (disintegrin)"/>
    <property type="match status" value="1"/>
</dbReference>
<dbReference type="GO" id="GO:0046872">
    <property type="term" value="F:metal ion binding"/>
    <property type="evidence" value="ECO:0007669"/>
    <property type="project" value="UniProtKB-KW"/>
</dbReference>
<name>A0A2G8KFX5_STIJA</name>
<evidence type="ECO:0000259" key="4">
    <source>
        <dbReference type="PROSITE" id="PS50214"/>
    </source>
</evidence>
<dbReference type="InterPro" id="IPR002870">
    <property type="entry name" value="Peptidase_M12B_N"/>
</dbReference>
<keyword evidence="7" id="KW-1185">Reference proteome</keyword>
<dbReference type="InterPro" id="IPR018358">
    <property type="entry name" value="Disintegrin_CS"/>
</dbReference>
<dbReference type="PANTHER" id="PTHR11905:SF159">
    <property type="entry name" value="ADAM METALLOPROTEASE"/>
    <property type="match status" value="1"/>
</dbReference>
<evidence type="ECO:0000256" key="3">
    <source>
        <dbReference type="PROSITE-ProRule" id="PRU00276"/>
    </source>
</evidence>
<sequence length="610" mass="67962">DGHLKETSFILPIMGEDYILDLYKNEMLFAEGYMERTYTEGNITINKLPHRTHHCYYHGRVRGSNSSRVALSTCNGLSGIIYLDAAAFYLQPLQDSISEHIIYQPEHIIRDKPLHNYEEDYPEDFLQQGEERMREIEKRHKERVRRDDTTETKYIELVMVADSKEFEKRGSVSAVQERTKAIVNIMDMIYLAVNTRVALASVITWESDPFDVSTNPSTALGQFQKWREEFLVPRVSHDNAQLLTGLNFDGSTVGMAALGTMCSRDRSCGVTQDHGNHENDVASTMAHEMGHNLGLGHDKKECVCESAGNIGCVMSASSGSNPPLNWSSCSVEEFAVHLDRGLGACMFNYPKLIFGGPICQNGFLEEGEECDCGPAELCDNPCCVAETCTLHENATCASGACCTDCQLQQGGLLCRDKMNECDLPEYCTGYDEECPANVYRQNGMPCQTTASSATCFNGMCTSYDQQCKQIWGDNAQVAHSKCWRYNQQGSTFGNCGVNEDGSIVRLLKDVRLYLLFKHSDKMCGKLLCEGGQGFPLLGSLAEASQGFIYDENGRQESLQSCILDQGEDILILDMCQMDPMLRTCFATRIDASTVRKQASRPVQKTAMGME</sequence>
<reference evidence="6 7" key="1">
    <citation type="journal article" date="2017" name="PLoS Biol.">
        <title>The sea cucumber genome provides insights into morphological evolution and visceral regeneration.</title>
        <authorList>
            <person name="Zhang X."/>
            <person name="Sun L."/>
            <person name="Yuan J."/>
            <person name="Sun Y."/>
            <person name="Gao Y."/>
            <person name="Zhang L."/>
            <person name="Li S."/>
            <person name="Dai H."/>
            <person name="Hamel J.F."/>
            <person name="Liu C."/>
            <person name="Yu Y."/>
            <person name="Liu S."/>
            <person name="Lin W."/>
            <person name="Guo K."/>
            <person name="Jin S."/>
            <person name="Xu P."/>
            <person name="Storey K.B."/>
            <person name="Huan P."/>
            <person name="Zhang T."/>
            <person name="Zhou Y."/>
            <person name="Zhang J."/>
            <person name="Lin C."/>
            <person name="Li X."/>
            <person name="Xing L."/>
            <person name="Huo D."/>
            <person name="Sun M."/>
            <person name="Wang L."/>
            <person name="Mercier A."/>
            <person name="Li F."/>
            <person name="Yang H."/>
            <person name="Xiang J."/>
        </authorList>
    </citation>
    <scope>NUCLEOTIDE SEQUENCE [LARGE SCALE GENOMIC DNA]</scope>
    <source>
        <strain evidence="6">Shaxun</strain>
        <tissue evidence="6">Muscle</tissue>
    </source>
</reference>
<evidence type="ECO:0000313" key="7">
    <source>
        <dbReference type="Proteomes" id="UP000230750"/>
    </source>
</evidence>
<dbReference type="Proteomes" id="UP000230750">
    <property type="component" value="Unassembled WGS sequence"/>
</dbReference>
<dbReference type="FunFam" id="3.40.390.10:FF:000002">
    <property type="entry name" value="Disintegrin and metalloproteinase domain-containing protein 22"/>
    <property type="match status" value="1"/>
</dbReference>
<dbReference type="OrthoDB" id="5951731at2759"/>
<dbReference type="Pfam" id="PF01562">
    <property type="entry name" value="Pep_M12B_propep"/>
    <property type="match status" value="1"/>
</dbReference>
<dbReference type="PROSITE" id="PS50215">
    <property type="entry name" value="ADAM_MEPRO"/>
    <property type="match status" value="1"/>
</dbReference>
<dbReference type="PRINTS" id="PR00289">
    <property type="entry name" value="DISINTEGRIN"/>
</dbReference>
<feature type="active site" evidence="3">
    <location>
        <position position="288"/>
    </location>
</feature>
<dbReference type="AlphaFoldDB" id="A0A2G8KFX5"/>
<dbReference type="InterPro" id="IPR006586">
    <property type="entry name" value="ADAM_Cys-rich"/>
</dbReference>
<dbReference type="PANTHER" id="PTHR11905">
    <property type="entry name" value="ADAM A DISINTEGRIN AND METALLOPROTEASE DOMAIN"/>
    <property type="match status" value="1"/>
</dbReference>
<dbReference type="GO" id="GO:0004222">
    <property type="term" value="F:metalloendopeptidase activity"/>
    <property type="evidence" value="ECO:0007669"/>
    <property type="project" value="InterPro"/>
</dbReference>
<feature type="domain" description="Disintegrin" evidence="4">
    <location>
        <begin position="356"/>
        <end position="442"/>
    </location>
</feature>
<feature type="disulfide bond" evidence="2">
    <location>
        <begin position="414"/>
        <end position="434"/>
    </location>
</feature>
<organism evidence="6 7">
    <name type="scientific">Stichopus japonicus</name>
    <name type="common">Sea cucumber</name>
    <dbReference type="NCBI Taxonomy" id="307972"/>
    <lineage>
        <taxon>Eukaryota</taxon>
        <taxon>Metazoa</taxon>
        <taxon>Echinodermata</taxon>
        <taxon>Eleutherozoa</taxon>
        <taxon>Echinozoa</taxon>
        <taxon>Holothuroidea</taxon>
        <taxon>Aspidochirotacea</taxon>
        <taxon>Aspidochirotida</taxon>
        <taxon>Stichopodidae</taxon>
        <taxon>Apostichopus</taxon>
    </lineage>
</organism>